<reference evidence="3 4" key="1">
    <citation type="journal article" date="2023" name="Hortic Res">
        <title>The complete reference genome for grapevine (Vitis vinifera L.) genetics and breeding.</title>
        <authorList>
            <person name="Shi X."/>
            <person name="Cao S."/>
            <person name="Wang X."/>
            <person name="Huang S."/>
            <person name="Wang Y."/>
            <person name="Liu Z."/>
            <person name="Liu W."/>
            <person name="Leng X."/>
            <person name="Peng Y."/>
            <person name="Wang N."/>
            <person name="Wang Y."/>
            <person name="Ma Z."/>
            <person name="Xu X."/>
            <person name="Zhang F."/>
            <person name="Xue H."/>
            <person name="Zhong H."/>
            <person name="Wang Y."/>
            <person name="Zhang K."/>
            <person name="Velt A."/>
            <person name="Avia K."/>
            <person name="Holtgrawe D."/>
            <person name="Grimplet J."/>
            <person name="Matus J.T."/>
            <person name="Ware D."/>
            <person name="Wu X."/>
            <person name="Wang H."/>
            <person name="Liu C."/>
            <person name="Fang Y."/>
            <person name="Rustenholz C."/>
            <person name="Cheng Z."/>
            <person name="Xiao H."/>
            <person name="Zhou Y."/>
        </authorList>
    </citation>
    <scope>NUCLEOTIDE SEQUENCE [LARGE SCALE GENOMIC DNA]</scope>
    <source>
        <strain evidence="4">cv. Pinot noir / PN40024</strain>
        <tissue evidence="3">Leaf</tissue>
    </source>
</reference>
<dbReference type="InterPro" id="IPR045073">
    <property type="entry name" value="Omega/Tau-like"/>
</dbReference>
<evidence type="ECO:0000259" key="2">
    <source>
        <dbReference type="PROSITE" id="PS50405"/>
    </source>
</evidence>
<dbReference type="Pfam" id="PF13410">
    <property type="entry name" value="GST_C_2"/>
    <property type="match status" value="1"/>
</dbReference>
<dbReference type="Proteomes" id="UP001227230">
    <property type="component" value="Chromosome 1"/>
</dbReference>
<dbReference type="EC" id="2.5.1.18" evidence="1"/>
<evidence type="ECO:0000256" key="1">
    <source>
        <dbReference type="RuleBase" id="RU369102"/>
    </source>
</evidence>
<dbReference type="Gene3D" id="1.20.1050.10">
    <property type="match status" value="1"/>
</dbReference>
<dbReference type="SUPFAM" id="SSF47616">
    <property type="entry name" value="GST C-terminal domain-like"/>
    <property type="match status" value="1"/>
</dbReference>
<evidence type="ECO:0000313" key="3">
    <source>
        <dbReference type="EMBL" id="WJZ80988.1"/>
    </source>
</evidence>
<accession>A0ABY9BDT6</accession>
<dbReference type="PANTHER" id="PTHR11260:SF615">
    <property type="entry name" value="GLUTATHIONE S-TRANSFERASE U17"/>
    <property type="match status" value="1"/>
</dbReference>
<dbReference type="PANTHER" id="PTHR11260">
    <property type="entry name" value="GLUTATHIONE S-TRANSFERASE, GST, SUPERFAMILY, GST DOMAIN CONTAINING"/>
    <property type="match status" value="1"/>
</dbReference>
<evidence type="ECO:0000313" key="4">
    <source>
        <dbReference type="Proteomes" id="UP001227230"/>
    </source>
</evidence>
<dbReference type="PROSITE" id="PS50405">
    <property type="entry name" value="GST_CTER"/>
    <property type="match status" value="1"/>
</dbReference>
<dbReference type="CDD" id="cd03185">
    <property type="entry name" value="GST_C_Tau"/>
    <property type="match status" value="1"/>
</dbReference>
<dbReference type="EMBL" id="CP126648">
    <property type="protein sequence ID" value="WJZ80988.1"/>
    <property type="molecule type" value="Genomic_DNA"/>
</dbReference>
<keyword evidence="1" id="KW-0963">Cytoplasm</keyword>
<name>A0ABY9BDT6_VITVI</name>
<feature type="domain" description="GST C-terminal" evidence="2">
    <location>
        <begin position="1"/>
        <end position="82"/>
    </location>
</feature>
<organism evidence="3 4">
    <name type="scientific">Vitis vinifera</name>
    <name type="common">Grape</name>
    <dbReference type="NCBI Taxonomy" id="29760"/>
    <lineage>
        <taxon>Eukaryota</taxon>
        <taxon>Viridiplantae</taxon>
        <taxon>Streptophyta</taxon>
        <taxon>Embryophyta</taxon>
        <taxon>Tracheophyta</taxon>
        <taxon>Spermatophyta</taxon>
        <taxon>Magnoliopsida</taxon>
        <taxon>eudicotyledons</taxon>
        <taxon>Gunneridae</taxon>
        <taxon>Pentapetalae</taxon>
        <taxon>rosids</taxon>
        <taxon>Vitales</taxon>
        <taxon>Vitaceae</taxon>
        <taxon>Viteae</taxon>
        <taxon>Vitis</taxon>
    </lineage>
</organism>
<gene>
    <name evidence="3" type="ORF">VitviT2T_000852</name>
</gene>
<dbReference type="InterPro" id="IPR036282">
    <property type="entry name" value="Glutathione-S-Trfase_C_sf"/>
</dbReference>
<comment type="subcellular location">
    <subcellularLocation>
        <location evidence="1">Cytoplasm</location>
        <location evidence="1">Cytosol</location>
    </subcellularLocation>
</comment>
<comment type="catalytic activity">
    <reaction evidence="1">
        <text>RX + glutathione = an S-substituted glutathione + a halide anion + H(+)</text>
        <dbReference type="Rhea" id="RHEA:16437"/>
        <dbReference type="ChEBI" id="CHEBI:15378"/>
        <dbReference type="ChEBI" id="CHEBI:16042"/>
        <dbReference type="ChEBI" id="CHEBI:17792"/>
        <dbReference type="ChEBI" id="CHEBI:57925"/>
        <dbReference type="ChEBI" id="CHEBI:90779"/>
        <dbReference type="EC" id="2.5.1.18"/>
    </reaction>
</comment>
<comment type="similarity">
    <text evidence="1">Belongs to the GST superfamily.</text>
</comment>
<keyword evidence="1" id="KW-0808">Transferase</keyword>
<dbReference type="InterPro" id="IPR045074">
    <property type="entry name" value="GST_C_Tau"/>
</dbReference>
<protein>
    <recommendedName>
        <fullName evidence="1">Glutathione S-transferase</fullName>
        <ecNumber evidence="1">2.5.1.18</ecNumber>
    </recommendedName>
</protein>
<sequence length="98" mass="10821">MLLEEAFGKCSKGKDFFSGDRIGYLDIALGCFLGWVRVSEKMNGVKLLDEAKMPGLASWVEKFCADSAVKDVMPDTDKLSEFARMLIQFKANAHPPAS</sequence>
<dbReference type="InterPro" id="IPR010987">
    <property type="entry name" value="Glutathione-S-Trfase_C-like"/>
</dbReference>
<comment type="function">
    <text evidence="1">Is involved in the conjugation of reduced glutathione to a wide number of exogenous and endogenous hydrophobic electrophiles.</text>
</comment>
<proteinExistence type="inferred from homology"/>
<keyword evidence="4" id="KW-1185">Reference proteome</keyword>